<dbReference type="RefSeq" id="WP_207070706.1">
    <property type="nucleotide sequence ID" value="NZ_JAFLND010000001.1"/>
</dbReference>
<evidence type="ECO:0000259" key="2">
    <source>
        <dbReference type="Pfam" id="PF00144"/>
    </source>
</evidence>
<dbReference type="Pfam" id="PF00144">
    <property type="entry name" value="Beta-lactamase"/>
    <property type="match status" value="1"/>
</dbReference>
<organism evidence="3 4">
    <name type="scientific">[Muricauda] lutisoli</name>
    <dbReference type="NCBI Taxonomy" id="2816035"/>
    <lineage>
        <taxon>Bacteria</taxon>
        <taxon>Pseudomonadati</taxon>
        <taxon>Bacteroidota</taxon>
        <taxon>Flavobacteriia</taxon>
        <taxon>Flavobacteriales</taxon>
        <taxon>Flavobacteriaceae</taxon>
        <taxon>Allomuricauda</taxon>
    </lineage>
</organism>
<accession>A0ABS3EVN1</accession>
<dbReference type="PANTHER" id="PTHR46825:SF9">
    <property type="entry name" value="BETA-LACTAMASE-RELATED DOMAIN-CONTAINING PROTEIN"/>
    <property type="match status" value="1"/>
</dbReference>
<evidence type="ECO:0000313" key="3">
    <source>
        <dbReference type="EMBL" id="MBO0330301.1"/>
    </source>
</evidence>
<dbReference type="SUPFAM" id="SSF56601">
    <property type="entry name" value="beta-lactamase/transpeptidase-like"/>
    <property type="match status" value="1"/>
</dbReference>
<keyword evidence="4" id="KW-1185">Reference proteome</keyword>
<name>A0ABS3EVN1_9FLAO</name>
<feature type="domain" description="Beta-lactamase-related" evidence="2">
    <location>
        <begin position="55"/>
        <end position="362"/>
    </location>
</feature>
<proteinExistence type="predicted"/>
<sequence>MKDSHSTYKLMQVLGCQHLFIWVMLVCPIFGFGQTDIKEESRIDAFFNDWNLDNHPGGVVGVMKSGEITYLNAFGNASLEYKVPNNRSTLFNIGSISKQFTAMGIVLLQQKGLLSVDDKVQKYFPEFPIFSNPITLKHVLQHTSGLRDFHELMALAGWRGDDYRTNGDVVRLLQMQTDLNFKPGEKFMYSNTGYVVLAEIIEKVTGEDFKVWMQNNVFEPLQLKRTYVEDNNQHIVSNRATSYYHSHDKVFEMAQAYWAYTGAGNMYSTAEDLLKWAHNFYNPKAGWEQSFAILQTLGGLTNGDPINYAYGVYIDEMFGKKRIQHAGVVGGYRTFLCTYPEEELSIVVSTNFSNAPFGERADDIAGVLLSETRGKMQPFVRSAHQNEIRQQESSMELTDCTGTFYSPEIDAHYTFYLEGDTLKCSHGRHGEFTMEVEGPDVFKSSWPLESIKMSRNQKGEVIGLHISTGRVKNLWFKKINSSSIN</sequence>
<comment type="caution">
    <text evidence="3">The sequence shown here is derived from an EMBL/GenBank/DDBJ whole genome shotgun (WGS) entry which is preliminary data.</text>
</comment>
<keyword evidence="1" id="KW-0472">Membrane</keyword>
<evidence type="ECO:0000313" key="4">
    <source>
        <dbReference type="Proteomes" id="UP000664163"/>
    </source>
</evidence>
<keyword evidence="1" id="KW-1133">Transmembrane helix</keyword>
<dbReference type="InterPro" id="IPR012338">
    <property type="entry name" value="Beta-lactam/transpept-like"/>
</dbReference>
<dbReference type="Gene3D" id="3.40.710.10">
    <property type="entry name" value="DD-peptidase/beta-lactamase superfamily"/>
    <property type="match status" value="1"/>
</dbReference>
<dbReference type="PANTHER" id="PTHR46825">
    <property type="entry name" value="D-ALANYL-D-ALANINE-CARBOXYPEPTIDASE/ENDOPEPTIDASE AMPH"/>
    <property type="match status" value="1"/>
</dbReference>
<dbReference type="InterPro" id="IPR050491">
    <property type="entry name" value="AmpC-like"/>
</dbReference>
<evidence type="ECO:0000256" key="1">
    <source>
        <dbReference type="SAM" id="Phobius"/>
    </source>
</evidence>
<keyword evidence="1" id="KW-0812">Transmembrane</keyword>
<dbReference type="Proteomes" id="UP000664163">
    <property type="component" value="Unassembled WGS sequence"/>
</dbReference>
<dbReference type="EMBL" id="JAFLND010000001">
    <property type="protein sequence ID" value="MBO0330301.1"/>
    <property type="molecule type" value="Genomic_DNA"/>
</dbReference>
<feature type="transmembrane region" description="Helical" evidence="1">
    <location>
        <begin position="12"/>
        <end position="33"/>
    </location>
</feature>
<reference evidence="3 4" key="1">
    <citation type="submission" date="2021-03" db="EMBL/GenBank/DDBJ databases">
        <title>Muricauda sp. CAU 1631 isolated from Incheon.</title>
        <authorList>
            <person name="Kim W."/>
        </authorList>
    </citation>
    <scope>NUCLEOTIDE SEQUENCE [LARGE SCALE GENOMIC DNA]</scope>
    <source>
        <strain evidence="3 4">CAU 1631</strain>
    </source>
</reference>
<gene>
    <name evidence="3" type="ORF">J0X13_07050</name>
</gene>
<dbReference type="InterPro" id="IPR001466">
    <property type="entry name" value="Beta-lactam-related"/>
</dbReference>
<protein>
    <submittedName>
        <fullName evidence="3">Beta-lactamase family protein</fullName>
    </submittedName>
</protein>